<evidence type="ECO:0000256" key="1">
    <source>
        <dbReference type="ARBA" id="ARBA00011009"/>
    </source>
</evidence>
<dbReference type="GO" id="GO:0046167">
    <property type="term" value="P:glycerol-3-phosphate biosynthetic process"/>
    <property type="evidence" value="ECO:0007669"/>
    <property type="project" value="UniProtKB-UniRule"/>
</dbReference>
<feature type="active site" description="Proton acceptor" evidence="9 10">
    <location>
        <position position="190"/>
    </location>
</feature>
<dbReference type="EC" id="1.1.1.94" evidence="9"/>
<dbReference type="GO" id="GO:0141153">
    <property type="term" value="F:glycerol-3-phosphate dehydrogenase (NADP+) activity"/>
    <property type="evidence" value="ECO:0007669"/>
    <property type="project" value="RHEA"/>
</dbReference>
<feature type="binding site" evidence="11">
    <location>
        <begin position="254"/>
        <end position="255"/>
    </location>
    <ligand>
        <name>substrate</name>
    </ligand>
</feature>
<evidence type="ECO:0000256" key="14">
    <source>
        <dbReference type="RuleBase" id="RU000439"/>
    </source>
</evidence>
<dbReference type="GO" id="GO:0051287">
    <property type="term" value="F:NAD binding"/>
    <property type="evidence" value="ECO:0007669"/>
    <property type="project" value="InterPro"/>
</dbReference>
<dbReference type="AlphaFoldDB" id="A0A397RV41"/>
<dbReference type="InterPro" id="IPR036291">
    <property type="entry name" value="NAD(P)-bd_dom_sf"/>
</dbReference>
<evidence type="ECO:0000256" key="4">
    <source>
        <dbReference type="ARBA" id="ARBA00023002"/>
    </source>
</evidence>
<feature type="binding site" evidence="9">
    <location>
        <position position="136"/>
    </location>
    <ligand>
        <name>sn-glycerol 3-phosphate</name>
        <dbReference type="ChEBI" id="CHEBI:57597"/>
    </ligand>
</feature>
<feature type="binding site" evidence="9">
    <location>
        <position position="255"/>
    </location>
    <ligand>
        <name>sn-glycerol 3-phosphate</name>
        <dbReference type="ChEBI" id="CHEBI:57597"/>
    </ligand>
</feature>
<dbReference type="GO" id="GO:0046168">
    <property type="term" value="P:glycerol-3-phosphate catabolic process"/>
    <property type="evidence" value="ECO:0007669"/>
    <property type="project" value="InterPro"/>
</dbReference>
<proteinExistence type="inferred from homology"/>
<dbReference type="UniPathway" id="UPA00940"/>
<feature type="binding site" evidence="9">
    <location>
        <position position="103"/>
    </location>
    <ligand>
        <name>sn-glycerol 3-phosphate</name>
        <dbReference type="ChEBI" id="CHEBI:57597"/>
    </ligand>
</feature>
<dbReference type="NCBIfam" id="NF000942">
    <property type="entry name" value="PRK00094.1-4"/>
    <property type="match status" value="1"/>
</dbReference>
<feature type="binding site" evidence="9">
    <location>
        <position position="254"/>
    </location>
    <ligand>
        <name>NADPH</name>
        <dbReference type="ChEBI" id="CHEBI:57783"/>
    </ligand>
</feature>
<keyword evidence="7 9" id="KW-0594">Phospholipid biosynthesis</keyword>
<dbReference type="RefSeq" id="WP_119015807.1">
    <property type="nucleotide sequence ID" value="NZ_QXEV01000004.1"/>
</dbReference>
<evidence type="ECO:0000256" key="5">
    <source>
        <dbReference type="ARBA" id="ARBA00023027"/>
    </source>
</evidence>
<dbReference type="HAMAP" id="MF_00394">
    <property type="entry name" value="NAD_Glyc3P_dehydrog"/>
    <property type="match status" value="1"/>
</dbReference>
<dbReference type="GO" id="GO:0005975">
    <property type="term" value="P:carbohydrate metabolic process"/>
    <property type="evidence" value="ECO:0007669"/>
    <property type="project" value="InterPro"/>
</dbReference>
<feature type="binding site" evidence="9">
    <location>
        <position position="134"/>
    </location>
    <ligand>
        <name>sn-glycerol 3-phosphate</name>
        <dbReference type="ChEBI" id="CHEBI:57597"/>
    </ligand>
</feature>
<keyword evidence="8 9" id="KW-1208">Phospholipid metabolism</keyword>
<feature type="domain" description="Glycerol-3-phosphate dehydrogenase NAD-dependent C-terminal" evidence="16">
    <location>
        <begin position="179"/>
        <end position="319"/>
    </location>
</feature>
<dbReference type="PANTHER" id="PTHR11728:SF1">
    <property type="entry name" value="GLYCEROL-3-PHOSPHATE DEHYDROGENASE [NAD(+)] 2, CHLOROPLASTIC"/>
    <property type="match status" value="1"/>
</dbReference>
<reference evidence="17 18" key="1">
    <citation type="submission" date="2018-08" db="EMBL/GenBank/DDBJ databases">
        <title>Genomic Encyclopedia of Archaeal and Bacterial Type Strains, Phase II (KMG-II): from individual species to whole genera.</title>
        <authorList>
            <person name="Goeker M."/>
        </authorList>
    </citation>
    <scope>NUCLEOTIDE SEQUENCE [LARGE SCALE GENOMIC DNA]</scope>
    <source>
        <strain evidence="17 18">ATCC 27112</strain>
    </source>
</reference>
<dbReference type="SUPFAM" id="SSF51735">
    <property type="entry name" value="NAD(P)-binding Rossmann-fold domains"/>
    <property type="match status" value="1"/>
</dbReference>
<comment type="caution">
    <text evidence="17">The sequence shown here is derived from an EMBL/GenBank/DDBJ whole genome shotgun (WGS) entry which is preliminary data.</text>
</comment>
<dbReference type="GO" id="GO:0008654">
    <property type="term" value="P:phospholipid biosynthetic process"/>
    <property type="evidence" value="ECO:0007669"/>
    <property type="project" value="UniProtKB-KW"/>
</dbReference>
<dbReference type="InterPro" id="IPR008927">
    <property type="entry name" value="6-PGluconate_DH-like_C_sf"/>
</dbReference>
<dbReference type="InterPro" id="IPR006168">
    <property type="entry name" value="G3P_DH_NAD-dep"/>
</dbReference>
<dbReference type="InterPro" id="IPR006109">
    <property type="entry name" value="G3P_DH_NAD-dep_C"/>
</dbReference>
<evidence type="ECO:0000313" key="18">
    <source>
        <dbReference type="Proteomes" id="UP000266506"/>
    </source>
</evidence>
<comment type="catalytic activity">
    <reaction evidence="9 14">
        <text>sn-glycerol 3-phosphate + NADP(+) = dihydroxyacetone phosphate + NADPH + H(+)</text>
        <dbReference type="Rhea" id="RHEA:11096"/>
        <dbReference type="ChEBI" id="CHEBI:15378"/>
        <dbReference type="ChEBI" id="CHEBI:57597"/>
        <dbReference type="ChEBI" id="CHEBI:57642"/>
        <dbReference type="ChEBI" id="CHEBI:57783"/>
        <dbReference type="ChEBI" id="CHEBI:58349"/>
        <dbReference type="EC" id="1.1.1.94"/>
    </reaction>
</comment>
<sequence>MNVSILGGGAWGTTLAQTLTDNGNLVVIRDINKEFVEKINVEHVHPFFGMSIPSSIRATLDLKETLDFSDVVVLCVPTKAMRMVLKECNKELTKPTLFINVSKGIEPETSLRVSEIVEEEIDEKNLMGYVALSGPSHAEEVILRKATALVAASKNEALACKVQALFSNEKYMRVYTSDDVIGVEAGGAMKNAIAIVSGVASGMGLGENARAMLITRGIKEILSIVLALGGKMETVYGLSGIGDLIVTASSLNSRNFQCGLKIGRGMTVEEAMGSIVQSVEGVRAIHAGHEIGIKYNLELPIIDEAFKVVEGKLSAKEALHNLLSRSLKTEKYW</sequence>
<dbReference type="PRINTS" id="PR00077">
    <property type="entry name" value="GPDHDRGNASE"/>
</dbReference>
<dbReference type="GO" id="GO:0141152">
    <property type="term" value="F:glycerol-3-phosphate dehydrogenase (NAD+) activity"/>
    <property type="evidence" value="ECO:0007669"/>
    <property type="project" value="RHEA"/>
</dbReference>
<dbReference type="SUPFAM" id="SSF48179">
    <property type="entry name" value="6-phosphogluconate dehydrogenase C-terminal domain-like"/>
    <property type="match status" value="1"/>
</dbReference>
<comment type="catalytic activity">
    <reaction evidence="9">
        <text>sn-glycerol 3-phosphate + NAD(+) = dihydroxyacetone phosphate + NADH + H(+)</text>
        <dbReference type="Rhea" id="RHEA:11092"/>
        <dbReference type="ChEBI" id="CHEBI:15378"/>
        <dbReference type="ChEBI" id="CHEBI:57540"/>
        <dbReference type="ChEBI" id="CHEBI:57597"/>
        <dbReference type="ChEBI" id="CHEBI:57642"/>
        <dbReference type="ChEBI" id="CHEBI:57945"/>
        <dbReference type="EC" id="1.1.1.94"/>
    </reaction>
</comment>
<dbReference type="Pfam" id="PF07479">
    <property type="entry name" value="NAD_Gly3P_dh_C"/>
    <property type="match status" value="1"/>
</dbReference>
<dbReference type="GO" id="GO:0005829">
    <property type="term" value="C:cytosol"/>
    <property type="evidence" value="ECO:0007669"/>
    <property type="project" value="TreeGrafter"/>
</dbReference>
<dbReference type="GO" id="GO:0006650">
    <property type="term" value="P:glycerophospholipid metabolic process"/>
    <property type="evidence" value="ECO:0007669"/>
    <property type="project" value="UniProtKB-UniRule"/>
</dbReference>
<evidence type="ECO:0000256" key="6">
    <source>
        <dbReference type="ARBA" id="ARBA00023098"/>
    </source>
</evidence>
<dbReference type="Pfam" id="PF01210">
    <property type="entry name" value="NAD_Gly3P_dh_N"/>
    <property type="match status" value="1"/>
</dbReference>
<comment type="function">
    <text evidence="9">Catalyzes the reduction of the glycolytic intermediate dihydroxyacetone phosphate (DHAP) to sn-glycerol 3-phosphate (G3P), the key precursor for phospholipid synthesis.</text>
</comment>
<dbReference type="OrthoDB" id="9812273at2"/>
<name>A0A397RV41_9MOLU</name>
<evidence type="ECO:0000256" key="13">
    <source>
        <dbReference type="RuleBase" id="RU000437"/>
    </source>
</evidence>
<comment type="pathway">
    <text evidence="9">Membrane lipid metabolism; glycerophospholipid metabolism.</text>
</comment>
<evidence type="ECO:0000313" key="17">
    <source>
        <dbReference type="EMBL" id="RIA78063.1"/>
    </source>
</evidence>
<dbReference type="NCBIfam" id="NF000940">
    <property type="entry name" value="PRK00094.1-2"/>
    <property type="match status" value="1"/>
</dbReference>
<evidence type="ECO:0000256" key="8">
    <source>
        <dbReference type="ARBA" id="ARBA00023264"/>
    </source>
</evidence>
<feature type="binding site" evidence="9">
    <location>
        <position position="254"/>
    </location>
    <ligand>
        <name>sn-glycerol 3-phosphate</name>
        <dbReference type="ChEBI" id="CHEBI:57597"/>
    </ligand>
</feature>
<dbReference type="Proteomes" id="UP000266506">
    <property type="component" value="Unassembled WGS sequence"/>
</dbReference>
<protein>
    <recommendedName>
        <fullName evidence="9">Glycerol-3-phosphate dehydrogenase [NAD(P)+]</fullName>
        <ecNumber evidence="9">1.1.1.94</ecNumber>
    </recommendedName>
    <alternativeName>
        <fullName evidence="9">NAD(P)(+)-dependent glycerol-3-phosphate dehydrogenase</fullName>
    </alternativeName>
    <alternativeName>
        <fullName evidence="9">NAD(P)H-dependent dihydroxyacetone-phosphate reductase</fullName>
    </alternativeName>
</protein>
<dbReference type="InterPro" id="IPR011128">
    <property type="entry name" value="G3P_DH_NAD-dep_N"/>
</dbReference>
<feature type="binding site" evidence="12">
    <location>
        <position position="138"/>
    </location>
    <ligand>
        <name>NAD(+)</name>
        <dbReference type="ChEBI" id="CHEBI:57540"/>
    </ligand>
</feature>
<accession>A0A397RV41</accession>
<evidence type="ECO:0000256" key="3">
    <source>
        <dbReference type="ARBA" id="ARBA00022857"/>
    </source>
</evidence>
<dbReference type="FunFam" id="3.40.50.720:FF:000019">
    <property type="entry name" value="Glycerol-3-phosphate dehydrogenase [NAD(P)+]"/>
    <property type="match status" value="1"/>
</dbReference>
<evidence type="ECO:0000259" key="16">
    <source>
        <dbReference type="Pfam" id="PF07479"/>
    </source>
</evidence>
<dbReference type="InParanoid" id="A0A397RV41"/>
<feature type="binding site" evidence="11">
    <location>
        <position position="103"/>
    </location>
    <ligand>
        <name>substrate</name>
    </ligand>
</feature>
<dbReference type="Gene3D" id="1.10.1040.10">
    <property type="entry name" value="N-(1-d-carboxylethyl)-l-norvaline Dehydrogenase, domain 2"/>
    <property type="match status" value="1"/>
</dbReference>
<dbReference type="Gene3D" id="3.40.50.720">
    <property type="entry name" value="NAD(P)-binding Rossmann-like Domain"/>
    <property type="match status" value="1"/>
</dbReference>
<keyword evidence="9" id="KW-0963">Cytoplasm</keyword>
<keyword evidence="9" id="KW-0547">Nucleotide-binding</keyword>
<comment type="similarity">
    <text evidence="1 9 13">Belongs to the NAD-dependent glycerol-3-phosphate dehydrogenase family.</text>
</comment>
<keyword evidence="5 9" id="KW-0520">NAD</keyword>
<feature type="binding site" evidence="9">
    <location>
        <position position="138"/>
    </location>
    <ligand>
        <name>NADPH</name>
        <dbReference type="ChEBI" id="CHEBI:57783"/>
    </ligand>
</feature>
<dbReference type="PIRSF" id="PIRSF000114">
    <property type="entry name" value="Glycerol-3-P_dh"/>
    <property type="match status" value="1"/>
</dbReference>
<dbReference type="PANTHER" id="PTHR11728">
    <property type="entry name" value="GLYCEROL-3-PHOSPHATE DEHYDROGENASE"/>
    <property type="match status" value="1"/>
</dbReference>
<feature type="binding site" evidence="9">
    <location>
        <position position="103"/>
    </location>
    <ligand>
        <name>NADPH</name>
        <dbReference type="ChEBI" id="CHEBI:57783"/>
    </ligand>
</feature>
<feature type="binding site" evidence="9">
    <location>
        <position position="243"/>
    </location>
    <ligand>
        <name>sn-glycerol 3-phosphate</name>
        <dbReference type="ChEBI" id="CHEBI:57597"/>
    </ligand>
</feature>
<evidence type="ECO:0000256" key="11">
    <source>
        <dbReference type="PIRSR" id="PIRSR000114-2"/>
    </source>
</evidence>
<feature type="binding site" evidence="12">
    <location>
        <begin position="7"/>
        <end position="12"/>
    </location>
    <ligand>
        <name>NAD(+)</name>
        <dbReference type="ChEBI" id="CHEBI:57540"/>
    </ligand>
</feature>
<evidence type="ECO:0000256" key="9">
    <source>
        <dbReference type="HAMAP-Rule" id="MF_00394"/>
    </source>
</evidence>
<keyword evidence="4 9" id="KW-0560">Oxidoreductase</keyword>
<evidence type="ECO:0000256" key="12">
    <source>
        <dbReference type="PIRSR" id="PIRSR000114-3"/>
    </source>
</evidence>
<keyword evidence="3 9" id="KW-0521">NADP</keyword>
<comment type="caution">
    <text evidence="9">Lacks conserved residue(s) required for the propagation of feature annotation.</text>
</comment>
<organism evidence="17 18">
    <name type="scientific">Anaeroplasma bactoclasticum</name>
    <dbReference type="NCBI Taxonomy" id="2088"/>
    <lineage>
        <taxon>Bacteria</taxon>
        <taxon>Bacillati</taxon>
        <taxon>Mycoplasmatota</taxon>
        <taxon>Mollicutes</taxon>
        <taxon>Anaeroplasmatales</taxon>
        <taxon>Anaeroplasmataceae</taxon>
        <taxon>Anaeroplasma</taxon>
    </lineage>
</organism>
<gene>
    <name evidence="9" type="primary">gpsA</name>
    <name evidence="17" type="ORF">EI71_00640</name>
</gene>
<evidence type="ECO:0000259" key="15">
    <source>
        <dbReference type="Pfam" id="PF01210"/>
    </source>
</evidence>
<feature type="binding site" evidence="9">
    <location>
        <position position="190"/>
    </location>
    <ligand>
        <name>sn-glycerol 3-phosphate</name>
        <dbReference type="ChEBI" id="CHEBI:57597"/>
    </ligand>
</feature>
<keyword evidence="6 9" id="KW-0443">Lipid metabolism</keyword>
<keyword evidence="2 9" id="KW-0444">Lipid biosynthesis</keyword>
<dbReference type="FunCoup" id="A0A397RV41">
    <property type="interactions" value="314"/>
</dbReference>
<feature type="binding site" evidence="9">
    <location>
        <position position="253"/>
    </location>
    <ligand>
        <name>sn-glycerol 3-phosphate</name>
        <dbReference type="ChEBI" id="CHEBI:57597"/>
    </ligand>
</feature>
<evidence type="ECO:0000256" key="2">
    <source>
        <dbReference type="ARBA" id="ARBA00022516"/>
    </source>
</evidence>
<comment type="subcellular location">
    <subcellularLocation>
        <location evidence="9">Cytoplasm</location>
    </subcellularLocation>
</comment>
<dbReference type="EMBL" id="QXEV01000004">
    <property type="protein sequence ID" value="RIA78063.1"/>
    <property type="molecule type" value="Genomic_DNA"/>
</dbReference>
<dbReference type="InterPro" id="IPR013328">
    <property type="entry name" value="6PGD_dom2"/>
</dbReference>
<evidence type="ECO:0000256" key="10">
    <source>
        <dbReference type="PIRSR" id="PIRSR000114-1"/>
    </source>
</evidence>
<keyword evidence="18" id="KW-1185">Reference proteome</keyword>
<feature type="binding site" evidence="9">
    <location>
        <position position="11"/>
    </location>
    <ligand>
        <name>NADPH</name>
        <dbReference type="ChEBI" id="CHEBI:57783"/>
    </ligand>
</feature>
<feature type="domain" description="Glycerol-3-phosphate dehydrogenase NAD-dependent N-terminal" evidence="15">
    <location>
        <begin position="3"/>
        <end position="158"/>
    </location>
</feature>
<feature type="binding site" evidence="9">
    <location>
        <position position="280"/>
    </location>
    <ligand>
        <name>NADPH</name>
        <dbReference type="ChEBI" id="CHEBI:57783"/>
    </ligand>
</feature>
<evidence type="ECO:0000256" key="7">
    <source>
        <dbReference type="ARBA" id="ARBA00023209"/>
    </source>
</evidence>
<feature type="binding site" evidence="12">
    <location>
        <position position="254"/>
    </location>
    <ligand>
        <name>NAD(+)</name>
        <dbReference type="ChEBI" id="CHEBI:57540"/>
    </ligand>
</feature>